<dbReference type="Gene3D" id="3.90.226.10">
    <property type="entry name" value="2-enoyl-CoA Hydratase, Chain A, domain 1"/>
    <property type="match status" value="1"/>
</dbReference>
<gene>
    <name evidence="3" type="ORF">SAMEA3545359_00359</name>
</gene>
<dbReference type="AlphaFoldDB" id="A0A1C6GFK5"/>
<accession>A0A1C6GFK5</accession>
<evidence type="ECO:0000313" key="3">
    <source>
        <dbReference type="EMBL" id="SCJ43970.1"/>
    </source>
</evidence>
<dbReference type="EMBL" id="FMHG01000001">
    <property type="protein sequence ID" value="SCJ43970.1"/>
    <property type="molecule type" value="Genomic_DNA"/>
</dbReference>
<dbReference type="SUPFAM" id="SSF52096">
    <property type="entry name" value="ClpP/crotonase"/>
    <property type="match status" value="1"/>
</dbReference>
<reference evidence="3" key="1">
    <citation type="submission" date="2015-09" db="EMBL/GenBank/DDBJ databases">
        <authorList>
            <consortium name="Pathogen Informatics"/>
        </authorList>
    </citation>
    <scope>NUCLEOTIDE SEQUENCE</scope>
    <source>
        <strain evidence="3">2789STDY5834896</strain>
    </source>
</reference>
<proteinExistence type="predicted"/>
<feature type="domain" description="Tail specific protease" evidence="2">
    <location>
        <begin position="305"/>
        <end position="477"/>
    </location>
</feature>
<evidence type="ECO:0000256" key="1">
    <source>
        <dbReference type="SAM" id="MobiDB-lite"/>
    </source>
</evidence>
<dbReference type="GO" id="GO:0008236">
    <property type="term" value="F:serine-type peptidase activity"/>
    <property type="evidence" value="ECO:0007669"/>
    <property type="project" value="InterPro"/>
</dbReference>
<protein>
    <submittedName>
        <fullName evidence="3">Peptidase family S41</fullName>
    </submittedName>
</protein>
<dbReference type="InterPro" id="IPR029045">
    <property type="entry name" value="ClpP/crotonase-like_dom_sf"/>
</dbReference>
<evidence type="ECO:0000259" key="2">
    <source>
        <dbReference type="Pfam" id="PF03572"/>
    </source>
</evidence>
<organism evidence="3">
    <name type="scientific">uncultured Anaerotruncus sp</name>
    <dbReference type="NCBI Taxonomy" id="905011"/>
    <lineage>
        <taxon>Bacteria</taxon>
        <taxon>Bacillati</taxon>
        <taxon>Bacillota</taxon>
        <taxon>Clostridia</taxon>
        <taxon>Eubacteriales</taxon>
        <taxon>Oscillospiraceae</taxon>
        <taxon>Anaerotruncus</taxon>
        <taxon>environmental samples</taxon>
    </lineage>
</organism>
<dbReference type="GO" id="GO:0006508">
    <property type="term" value="P:proteolysis"/>
    <property type="evidence" value="ECO:0007669"/>
    <property type="project" value="InterPro"/>
</dbReference>
<feature type="region of interest" description="Disordered" evidence="1">
    <location>
        <begin position="148"/>
        <end position="195"/>
    </location>
</feature>
<sequence length="504" mass="53696">MKKPKRKNHAGRQLLASLVLVGLATGIFIYSSYQHRDLRAGKPFVPKEELPLATQLTPAQMKEDLATFEKQLAQVHPATAGGFSDETKAALEQAKKSVKSPKKVSEFTTILNQVAATLQDGHTAAVRLSDRQIPAQLRYIEDKLYVKNYSPPQPVQPAENGEGSENEEEAEPATDEEDGGESAAADGGQLQPGDELVSIGGVPISRITGRLKVITPTETGRSDSGTVKNSGLFYRACENDLLRESTLYAAGVDTSSGTVAVAVQRGGLQVTCTAPLADPAAPSFSYTIESGVCQLVLPYCDSGKEAASFLKEAFGAIKQQKVHTLVVDLRQNGGSGSDMTALLMPYIDVDNVKQFSNTVTRYSDLAAAQLGYRLTTGSALTDIGLQKNERQSDLLFTGQVYCLIDEGVYGTANDLAIALHDSGAAKLVGSDTAAASTGYGAPVSGQLKNSGICYRISHQKITRFADSDAAALTPDIAVKITPQELASQSDSHLQAVWEDVKKQK</sequence>
<dbReference type="Pfam" id="PF03572">
    <property type="entry name" value="Peptidase_S41"/>
    <property type="match status" value="1"/>
</dbReference>
<dbReference type="InterPro" id="IPR005151">
    <property type="entry name" value="Tail-specific_protease"/>
</dbReference>
<name>A0A1C6GFK5_9FIRM</name>
<feature type="compositionally biased region" description="Acidic residues" evidence="1">
    <location>
        <begin position="162"/>
        <end position="180"/>
    </location>
</feature>